<comment type="subcellular location">
    <subcellularLocation>
        <location evidence="1">Nucleus</location>
    </subcellularLocation>
</comment>
<evidence type="ECO:0000256" key="5">
    <source>
        <dbReference type="ARBA" id="ARBA00023242"/>
    </source>
</evidence>
<organism evidence="8 9">
    <name type="scientific">Phaeosphaeria nodorum (strain SN15 / ATCC MYA-4574 / FGSC 10173)</name>
    <name type="common">Glume blotch fungus</name>
    <name type="synonym">Parastagonospora nodorum</name>
    <dbReference type="NCBI Taxonomy" id="321614"/>
    <lineage>
        <taxon>Eukaryota</taxon>
        <taxon>Fungi</taxon>
        <taxon>Dikarya</taxon>
        <taxon>Ascomycota</taxon>
        <taxon>Pezizomycotina</taxon>
        <taxon>Dothideomycetes</taxon>
        <taxon>Pleosporomycetidae</taxon>
        <taxon>Pleosporales</taxon>
        <taxon>Pleosporineae</taxon>
        <taxon>Phaeosphaeriaceae</taxon>
        <taxon>Parastagonospora</taxon>
    </lineage>
</organism>
<keyword evidence="9" id="KW-1185">Reference proteome</keyword>
<evidence type="ECO:0000313" key="8">
    <source>
        <dbReference type="EMBL" id="QRC97831.1"/>
    </source>
</evidence>
<keyword evidence="3" id="KW-0238">DNA-binding</keyword>
<dbReference type="InterPro" id="IPR051089">
    <property type="entry name" value="prtT"/>
</dbReference>
<dbReference type="AlphaFoldDB" id="A0A7U2I2V3"/>
<evidence type="ECO:0000256" key="3">
    <source>
        <dbReference type="ARBA" id="ARBA00023125"/>
    </source>
</evidence>
<dbReference type="CDD" id="cd00067">
    <property type="entry name" value="GAL4"/>
    <property type="match status" value="1"/>
</dbReference>
<sequence>MSSARVRKACLQCIRAKAKCSTSEHRPDECHRCVRLNKQCAFEVVAKKPGPGPKSRSRVRQLEQRVESLMDLISAKNTEGTSTLASPSTTPIQVATPETSAVSNTPTDDASCYSRSLTHTALQSAAFRFYDPVDAGAISEERAYRLLDEFKQHFVWAFPFIVVDVDGPTLRRQEPFLFHAILTVTAYDTPGLQYVLSDKLRHEIGRVVEHSKKSLGILQGLLVYGGWYHGFYHPASQQLTMIVHLCMAMVQDLGLSKNRKPKPVRRGAPVCGGGGTNQVKGTMHEKRALLGTYFLTVTFAQAWRQRTIMPYTRFMAQTCDAFESSAVLSDTLIRPLVKASELLSRANDHFSYSDIDNAEVRGAILISMSTNNFLAELQHIKDFISFFPLLKDNTTLILTLSLVEIGINEVCLHTSLWSTSSLSATTTLCPTRLKMLHRSMQGATSYLRTLIQTPQPLLYRLGLGSWTGWFYVFVLMCKLVFLEENERLGETEVDDLPEEINNLTPEGVEPDRFKPHDTNVHGTFNATTASGGMVTDPTWNAIALTEQYGLCQLSDQVMKKLTFSLPEDFIPWQKPRGERHSLYPVSCLHKIMLQGLTKRIERLKVTDDTILTGNQAAAAPVASTLGSTTAWQVPHTNSDDARRVLTMPFNNFMNFDSLNFDGITLPSTDFSQGGQEWGDIMWDMAMDDFTMPQL</sequence>
<evidence type="ECO:0000313" key="9">
    <source>
        <dbReference type="Proteomes" id="UP000663193"/>
    </source>
</evidence>
<feature type="domain" description="Zn(2)-C6 fungal-type" evidence="7">
    <location>
        <begin position="9"/>
        <end position="42"/>
    </location>
</feature>
<dbReference type="PROSITE" id="PS50048">
    <property type="entry name" value="ZN2_CY6_FUNGAL_2"/>
    <property type="match status" value="1"/>
</dbReference>
<dbReference type="GO" id="GO:0005634">
    <property type="term" value="C:nucleus"/>
    <property type="evidence" value="ECO:0007669"/>
    <property type="project" value="UniProtKB-SubCell"/>
</dbReference>
<keyword evidence="2" id="KW-0805">Transcription regulation</keyword>
<dbReference type="InterPro" id="IPR036864">
    <property type="entry name" value="Zn2-C6_fun-type_DNA-bd_sf"/>
</dbReference>
<proteinExistence type="predicted"/>
<dbReference type="InterPro" id="IPR001138">
    <property type="entry name" value="Zn2Cys6_DnaBD"/>
</dbReference>
<name>A0A7U2I2V3_PHANO</name>
<dbReference type="GO" id="GO:0000981">
    <property type="term" value="F:DNA-binding transcription factor activity, RNA polymerase II-specific"/>
    <property type="evidence" value="ECO:0007669"/>
    <property type="project" value="InterPro"/>
</dbReference>
<dbReference type="GO" id="GO:0003677">
    <property type="term" value="F:DNA binding"/>
    <property type="evidence" value="ECO:0007669"/>
    <property type="project" value="UniProtKB-KW"/>
</dbReference>
<keyword evidence="5" id="KW-0539">Nucleus</keyword>
<dbReference type="SUPFAM" id="SSF57701">
    <property type="entry name" value="Zn2/Cys6 DNA-binding domain"/>
    <property type="match status" value="1"/>
</dbReference>
<dbReference type="GO" id="GO:0008270">
    <property type="term" value="F:zinc ion binding"/>
    <property type="evidence" value="ECO:0007669"/>
    <property type="project" value="InterPro"/>
</dbReference>
<reference evidence="9" key="1">
    <citation type="journal article" date="2021" name="BMC Genomics">
        <title>Chromosome-level genome assembly and manually-curated proteome of model necrotroph Parastagonospora nodorum Sn15 reveals a genome-wide trove of candidate effector homologs, and redundancy of virulence-related functions within an accessory chromosome.</title>
        <authorList>
            <person name="Bertazzoni S."/>
            <person name="Jones D.A.B."/>
            <person name="Phan H.T."/>
            <person name="Tan K.-C."/>
            <person name="Hane J.K."/>
        </authorList>
    </citation>
    <scope>NUCLEOTIDE SEQUENCE [LARGE SCALE GENOMIC DNA]</scope>
    <source>
        <strain evidence="9">SN15 / ATCC MYA-4574 / FGSC 10173)</strain>
    </source>
</reference>
<dbReference type="CDD" id="cd12148">
    <property type="entry name" value="fungal_TF_MHR"/>
    <property type="match status" value="1"/>
</dbReference>
<dbReference type="PANTHER" id="PTHR31845">
    <property type="entry name" value="FINGER DOMAIN PROTEIN, PUTATIVE-RELATED"/>
    <property type="match status" value="1"/>
</dbReference>
<evidence type="ECO:0000256" key="6">
    <source>
        <dbReference type="SAM" id="MobiDB-lite"/>
    </source>
</evidence>
<dbReference type="OrthoDB" id="5226580at2759"/>
<evidence type="ECO:0000256" key="2">
    <source>
        <dbReference type="ARBA" id="ARBA00023015"/>
    </source>
</evidence>
<dbReference type="Proteomes" id="UP000663193">
    <property type="component" value="Chromosome 8"/>
</dbReference>
<protein>
    <recommendedName>
        <fullName evidence="7">Zn(2)-C6 fungal-type domain-containing protein</fullName>
    </recommendedName>
</protein>
<dbReference type="EMBL" id="CP069030">
    <property type="protein sequence ID" value="QRC97831.1"/>
    <property type="molecule type" value="Genomic_DNA"/>
</dbReference>
<gene>
    <name evidence="8" type="ORF">JI435_151730</name>
</gene>
<dbReference type="VEuPathDB" id="FungiDB:JI435_151730"/>
<accession>A0A7U2I2V3</accession>
<evidence type="ECO:0000256" key="4">
    <source>
        <dbReference type="ARBA" id="ARBA00023163"/>
    </source>
</evidence>
<dbReference type="Gene3D" id="4.10.240.10">
    <property type="entry name" value="Zn(2)-C6 fungal-type DNA-binding domain"/>
    <property type="match status" value="1"/>
</dbReference>
<dbReference type="PANTHER" id="PTHR31845:SF10">
    <property type="entry name" value="ZN(II)2CYS6 TRANSCRIPTION FACTOR (EUROFUNG)"/>
    <property type="match status" value="1"/>
</dbReference>
<keyword evidence="4" id="KW-0804">Transcription</keyword>
<feature type="region of interest" description="Disordered" evidence="6">
    <location>
        <begin position="79"/>
        <end position="107"/>
    </location>
</feature>
<evidence type="ECO:0000259" key="7">
    <source>
        <dbReference type="PROSITE" id="PS50048"/>
    </source>
</evidence>
<evidence type="ECO:0000256" key="1">
    <source>
        <dbReference type="ARBA" id="ARBA00004123"/>
    </source>
</evidence>